<evidence type="ECO:0000256" key="5">
    <source>
        <dbReference type="ARBA" id="ARBA00022764"/>
    </source>
</evidence>
<dbReference type="PANTHER" id="PTHR30006:SF3">
    <property type="entry name" value="THIAMINE-BINDING PERIPLASMIC PROTEIN"/>
    <property type="match status" value="1"/>
</dbReference>
<evidence type="ECO:0000256" key="1">
    <source>
        <dbReference type="ARBA" id="ARBA00004418"/>
    </source>
</evidence>
<dbReference type="PANTHER" id="PTHR30006">
    <property type="entry name" value="THIAMINE-BINDING PERIPLASMIC PROTEIN-RELATED"/>
    <property type="match status" value="1"/>
</dbReference>
<proteinExistence type="inferred from homology"/>
<dbReference type="EMBL" id="JANTHZ010000002">
    <property type="protein sequence ID" value="MCS0494528.1"/>
    <property type="molecule type" value="Genomic_DNA"/>
</dbReference>
<evidence type="ECO:0000313" key="6">
    <source>
        <dbReference type="EMBL" id="MCS0494528.1"/>
    </source>
</evidence>
<dbReference type="InterPro" id="IPR006311">
    <property type="entry name" value="TAT_signal"/>
</dbReference>
<dbReference type="InterPro" id="IPR006059">
    <property type="entry name" value="SBP"/>
</dbReference>
<evidence type="ECO:0000313" key="7">
    <source>
        <dbReference type="Proteomes" id="UP001151088"/>
    </source>
</evidence>
<sequence length="357" mass="39425">MTSKFDVKTLERRSFVKLLGGAALAVPAVWSSARAQDRQIVVRDPGNPYSKAFSETLYKPFEQATGIKVVGVVASIDPMAQVKSIVDTKNYIWDGMILGEAAAATLGEKGYLEEHGLEGKGNVGKLPAEFVTPYTVGSNVSATSVVYRTDVLGDKGPKSWADFWNPEQFPGRRSLFKYARYTLEQALLADGVDPKKLYPLDLDRAFKSLDKIKSKIDVWWTGGAQVVQFLSSGEVDMMGAFVARALAAADAGTPITVVWDNFLWQVDAWAIPKGAPKADLMREFMQFSCTVKPQAEMTKFIPAGPVNLDAYKFISTERAALLTTSPANFPRGIHQNVKYWSEFGPEAQKRFNAWFIQ</sequence>
<keyword evidence="7" id="KW-1185">Reference proteome</keyword>
<dbReference type="RefSeq" id="WP_258731545.1">
    <property type="nucleotide sequence ID" value="NZ_JANTHZ010000002.1"/>
</dbReference>
<keyword evidence="4" id="KW-0732">Signal</keyword>
<gene>
    <name evidence="6" type="ORF">NVS89_05415</name>
</gene>
<dbReference type="GO" id="GO:0030976">
    <property type="term" value="F:thiamine pyrophosphate binding"/>
    <property type="evidence" value="ECO:0007669"/>
    <property type="project" value="TreeGrafter"/>
</dbReference>
<accession>A0A9X2T637</accession>
<reference evidence="6" key="1">
    <citation type="submission" date="2022-08" db="EMBL/GenBank/DDBJ databases">
        <authorList>
            <person name="Li F."/>
        </authorList>
    </citation>
    <scope>NUCLEOTIDE SEQUENCE</scope>
    <source>
        <strain evidence="6">MQZ15Z-1</strain>
    </source>
</reference>
<comment type="similarity">
    <text evidence="2">Belongs to the bacterial solute-binding protein 1 family.</text>
</comment>
<evidence type="ECO:0000256" key="4">
    <source>
        <dbReference type="ARBA" id="ARBA00022729"/>
    </source>
</evidence>
<dbReference type="SUPFAM" id="SSF53850">
    <property type="entry name" value="Periplasmic binding protein-like II"/>
    <property type="match status" value="1"/>
</dbReference>
<evidence type="ECO:0000256" key="2">
    <source>
        <dbReference type="ARBA" id="ARBA00008520"/>
    </source>
</evidence>
<dbReference type="Pfam" id="PF13416">
    <property type="entry name" value="SBP_bac_8"/>
    <property type="match status" value="1"/>
</dbReference>
<dbReference type="CDD" id="cd13589">
    <property type="entry name" value="PBP2_polyamine_RpCGA009"/>
    <property type="match status" value="1"/>
</dbReference>
<keyword evidence="3" id="KW-0813">Transport</keyword>
<organism evidence="6 7">
    <name type="scientific">Ancylobacter mangrovi</name>
    <dbReference type="NCBI Taxonomy" id="2972472"/>
    <lineage>
        <taxon>Bacteria</taxon>
        <taxon>Pseudomonadati</taxon>
        <taxon>Pseudomonadota</taxon>
        <taxon>Alphaproteobacteria</taxon>
        <taxon>Hyphomicrobiales</taxon>
        <taxon>Xanthobacteraceae</taxon>
        <taxon>Ancylobacter</taxon>
    </lineage>
</organism>
<protein>
    <submittedName>
        <fullName evidence="6">ABC transporter substrate-binding protein</fullName>
    </submittedName>
</protein>
<comment type="caution">
    <text evidence="6">The sequence shown here is derived from an EMBL/GenBank/DDBJ whole genome shotgun (WGS) entry which is preliminary data.</text>
</comment>
<name>A0A9X2T637_9HYPH</name>
<dbReference type="Proteomes" id="UP001151088">
    <property type="component" value="Unassembled WGS sequence"/>
</dbReference>
<evidence type="ECO:0000256" key="3">
    <source>
        <dbReference type="ARBA" id="ARBA00022448"/>
    </source>
</evidence>
<dbReference type="PROSITE" id="PS51318">
    <property type="entry name" value="TAT"/>
    <property type="match status" value="1"/>
</dbReference>
<dbReference type="GO" id="GO:0030288">
    <property type="term" value="C:outer membrane-bounded periplasmic space"/>
    <property type="evidence" value="ECO:0007669"/>
    <property type="project" value="TreeGrafter"/>
</dbReference>
<dbReference type="GO" id="GO:0030975">
    <property type="term" value="F:thiamine binding"/>
    <property type="evidence" value="ECO:0007669"/>
    <property type="project" value="TreeGrafter"/>
</dbReference>
<dbReference type="Gene3D" id="3.40.190.10">
    <property type="entry name" value="Periplasmic binding protein-like II"/>
    <property type="match status" value="2"/>
</dbReference>
<dbReference type="AlphaFoldDB" id="A0A9X2T637"/>
<dbReference type="GO" id="GO:0015888">
    <property type="term" value="P:thiamine transport"/>
    <property type="evidence" value="ECO:0007669"/>
    <property type="project" value="TreeGrafter"/>
</dbReference>
<keyword evidence="5" id="KW-0574">Periplasm</keyword>
<comment type="subcellular location">
    <subcellularLocation>
        <location evidence="1">Periplasm</location>
    </subcellularLocation>
</comment>